<evidence type="ECO:0000256" key="1">
    <source>
        <dbReference type="SAM" id="Coils"/>
    </source>
</evidence>
<reference evidence="3 4" key="1">
    <citation type="submission" date="2023-09" db="EMBL/GenBank/DDBJ databases">
        <title>Nesidiocoris tenuis whole genome shotgun sequence.</title>
        <authorList>
            <person name="Shibata T."/>
            <person name="Shimoda M."/>
            <person name="Kobayashi T."/>
            <person name="Uehara T."/>
        </authorList>
    </citation>
    <scope>NUCLEOTIDE SEQUENCE [LARGE SCALE GENOMIC DNA]</scope>
    <source>
        <strain evidence="3 4">Japan</strain>
    </source>
</reference>
<evidence type="ECO:0000313" key="4">
    <source>
        <dbReference type="Proteomes" id="UP001307889"/>
    </source>
</evidence>
<sequence>MSDSTTEKNLAQTSSGSKRGRDQGSPQAVSDSKKRAPFSGEMSVTQKDLDVLYEKLMVGVNASLKTELASFASKAEISELVAKFDGLARENAELRREMQSIKVENRQLKEAVDSLDLKLRKNNLVIRGLEAGRETDAKISVERFLEDIAGEGPAVKVSNAYLRGGRGGARPAILAELSSDQDVYRVLSRAGKLRGTGISITRDLPAEVRMRSNRMLRLRWEIRKIAPQTRMSLRTDKLWVNDKRLVWANDVLVADGGSAMDVLREATGADLSRTIADIVSYKRPPAQA</sequence>
<keyword evidence="4" id="KW-1185">Reference proteome</keyword>
<feature type="coiled-coil region" evidence="1">
    <location>
        <begin position="77"/>
        <end position="118"/>
    </location>
</feature>
<evidence type="ECO:0000313" key="3">
    <source>
        <dbReference type="EMBL" id="BES98513.1"/>
    </source>
</evidence>
<evidence type="ECO:0000256" key="2">
    <source>
        <dbReference type="SAM" id="MobiDB-lite"/>
    </source>
</evidence>
<proteinExistence type="predicted"/>
<protein>
    <submittedName>
        <fullName evidence="3">Uncharacterized protein</fullName>
    </submittedName>
</protein>
<feature type="region of interest" description="Disordered" evidence="2">
    <location>
        <begin position="1"/>
        <end position="41"/>
    </location>
</feature>
<name>A0ABN7B2N0_9HEMI</name>
<accession>A0ABN7B2N0</accession>
<organism evidence="3 4">
    <name type="scientific">Nesidiocoris tenuis</name>
    <dbReference type="NCBI Taxonomy" id="355587"/>
    <lineage>
        <taxon>Eukaryota</taxon>
        <taxon>Metazoa</taxon>
        <taxon>Ecdysozoa</taxon>
        <taxon>Arthropoda</taxon>
        <taxon>Hexapoda</taxon>
        <taxon>Insecta</taxon>
        <taxon>Pterygota</taxon>
        <taxon>Neoptera</taxon>
        <taxon>Paraneoptera</taxon>
        <taxon>Hemiptera</taxon>
        <taxon>Heteroptera</taxon>
        <taxon>Panheteroptera</taxon>
        <taxon>Cimicomorpha</taxon>
        <taxon>Miridae</taxon>
        <taxon>Dicyphina</taxon>
        <taxon>Nesidiocoris</taxon>
    </lineage>
</organism>
<keyword evidence="1" id="KW-0175">Coiled coil</keyword>
<feature type="compositionally biased region" description="Polar residues" evidence="2">
    <location>
        <begin position="1"/>
        <end position="17"/>
    </location>
</feature>
<dbReference type="Proteomes" id="UP001307889">
    <property type="component" value="Chromosome 9"/>
</dbReference>
<gene>
    <name evidence="3" type="ORF">NTJ_11331</name>
</gene>
<dbReference type="EMBL" id="AP028917">
    <property type="protein sequence ID" value="BES98513.1"/>
    <property type="molecule type" value="Genomic_DNA"/>
</dbReference>